<dbReference type="GO" id="GO:0030288">
    <property type="term" value="C:outer membrane-bounded periplasmic space"/>
    <property type="evidence" value="ECO:0007669"/>
    <property type="project" value="TreeGrafter"/>
</dbReference>
<dbReference type="InterPro" id="IPR029045">
    <property type="entry name" value="ClpP/crotonase-like_dom_sf"/>
</dbReference>
<dbReference type="SUPFAM" id="SSF52096">
    <property type="entry name" value="ClpP/crotonase"/>
    <property type="match status" value="1"/>
</dbReference>
<keyword evidence="2" id="KW-0732">Signal</keyword>
<dbReference type="Gene3D" id="3.90.226.10">
    <property type="entry name" value="2-enoyl-CoA Hydratase, Chain A, domain 1"/>
    <property type="match status" value="1"/>
</dbReference>
<dbReference type="GO" id="GO:0008236">
    <property type="term" value="F:serine-type peptidase activity"/>
    <property type="evidence" value="ECO:0007669"/>
    <property type="project" value="InterPro"/>
</dbReference>
<dbReference type="GO" id="GO:0006508">
    <property type="term" value="P:proteolysis"/>
    <property type="evidence" value="ECO:0007669"/>
    <property type="project" value="InterPro"/>
</dbReference>
<dbReference type="PROSITE" id="PS51257">
    <property type="entry name" value="PROKAR_LIPOPROTEIN"/>
    <property type="match status" value="1"/>
</dbReference>
<dbReference type="PANTHER" id="PTHR32060">
    <property type="entry name" value="TAIL-SPECIFIC PROTEASE"/>
    <property type="match status" value="1"/>
</dbReference>
<evidence type="ECO:0000256" key="2">
    <source>
        <dbReference type="SAM" id="SignalP"/>
    </source>
</evidence>
<dbReference type="AlphaFoldDB" id="A0A6I6GB54"/>
<proteinExistence type="predicted"/>
<gene>
    <name evidence="4" type="ORF">GLV81_18990</name>
</gene>
<dbReference type="KEGG" id="fls:GLV81_18990"/>
<dbReference type="GO" id="GO:0004175">
    <property type="term" value="F:endopeptidase activity"/>
    <property type="evidence" value="ECO:0007669"/>
    <property type="project" value="TreeGrafter"/>
</dbReference>
<dbReference type="Proteomes" id="UP000426027">
    <property type="component" value="Chromosome"/>
</dbReference>
<dbReference type="InterPro" id="IPR005151">
    <property type="entry name" value="Tail-specific_protease"/>
</dbReference>
<dbReference type="Pfam" id="PF03572">
    <property type="entry name" value="Peptidase_S41"/>
    <property type="match status" value="1"/>
</dbReference>
<accession>A0A6I6GB54</accession>
<dbReference type="GO" id="GO:0007165">
    <property type="term" value="P:signal transduction"/>
    <property type="evidence" value="ECO:0007669"/>
    <property type="project" value="TreeGrafter"/>
</dbReference>
<feature type="region of interest" description="Disordered" evidence="1">
    <location>
        <begin position="221"/>
        <end position="240"/>
    </location>
</feature>
<dbReference type="PANTHER" id="PTHR32060:SF30">
    <property type="entry name" value="CARBOXY-TERMINAL PROCESSING PROTEASE CTPA"/>
    <property type="match status" value="1"/>
</dbReference>
<feature type="signal peptide" evidence="2">
    <location>
        <begin position="1"/>
        <end position="20"/>
    </location>
</feature>
<evidence type="ECO:0000256" key="1">
    <source>
        <dbReference type="SAM" id="MobiDB-lite"/>
    </source>
</evidence>
<evidence type="ECO:0000313" key="5">
    <source>
        <dbReference type="Proteomes" id="UP000426027"/>
    </source>
</evidence>
<feature type="chain" id="PRO_5026046931" description="Tail specific protease domain-containing protein" evidence="2">
    <location>
        <begin position="21"/>
        <end position="489"/>
    </location>
</feature>
<protein>
    <recommendedName>
        <fullName evidence="3">Tail specific protease domain-containing protein</fullName>
    </recommendedName>
</protein>
<organism evidence="4 5">
    <name type="scientific">Phnomibacter ginsenosidimutans</name>
    <dbReference type="NCBI Taxonomy" id="2676868"/>
    <lineage>
        <taxon>Bacteria</taxon>
        <taxon>Pseudomonadati</taxon>
        <taxon>Bacteroidota</taxon>
        <taxon>Chitinophagia</taxon>
        <taxon>Chitinophagales</taxon>
        <taxon>Chitinophagaceae</taxon>
        <taxon>Phnomibacter</taxon>
    </lineage>
</organism>
<dbReference type="EMBL" id="CP046566">
    <property type="protein sequence ID" value="QGW29927.1"/>
    <property type="molecule type" value="Genomic_DNA"/>
</dbReference>
<sequence length="489" mass="55469">MRCRKYAGVLWLSILWLMQACTGSQYVVGKKYSPAQMQADAQLLWQTYRQVHPSYNWYTPADTVDARFQQLIRSLTDSLPEPEFRLRLAYATADIRCGHTSIMSPKSISKALNNRPGASFPLQVKVWGDSMIVTDNTGPNRDSVKRGVAITHIDSVPVQTLIRQMEAYISVDGTTQRYADAILSASFPSRFRWMYGLKPMYNIQYVDSAGKTQTAKVGLQMPRMPDSNRNKVVRVPAPRPQPDGIKRHAFGFMRMDTARQYAYLRISSFSGNGFKKFVRRSFRSIAKQEMQHVVVDIRDNGGGKISNSVMLARYLSDTSFRIADSVSAVGFDFPKPAAVQVHWFYKLFGWVIAPYKADGRRHMGLMERKLYEPKRYNHFDGQLYVLMNGRSFSASILFLQHLADRPQTVRIGEETGGGARGNSAVMTPDITLPNTRIRARLPLFRIITHATLPDNGRGVMPDIEVLPNSSDIRYRRDAAMQKALELMTQ</sequence>
<feature type="domain" description="Tail specific protease" evidence="3">
    <location>
        <begin position="261"/>
        <end position="465"/>
    </location>
</feature>
<reference evidence="4 5" key="1">
    <citation type="submission" date="2019-11" db="EMBL/GenBank/DDBJ databases">
        <authorList>
            <person name="Im W.T."/>
        </authorList>
    </citation>
    <scope>NUCLEOTIDE SEQUENCE [LARGE SCALE GENOMIC DNA]</scope>
    <source>
        <strain evidence="4 5">SB-02</strain>
    </source>
</reference>
<dbReference type="CDD" id="cd06567">
    <property type="entry name" value="Peptidase_S41"/>
    <property type="match status" value="1"/>
</dbReference>
<evidence type="ECO:0000259" key="3">
    <source>
        <dbReference type="Pfam" id="PF03572"/>
    </source>
</evidence>
<keyword evidence="5" id="KW-1185">Reference proteome</keyword>
<evidence type="ECO:0000313" key="4">
    <source>
        <dbReference type="EMBL" id="QGW29927.1"/>
    </source>
</evidence>
<name>A0A6I6GB54_9BACT</name>